<comment type="caution">
    <text evidence="3">The sequence shown here is derived from an EMBL/GenBank/DDBJ whole genome shotgun (WGS) entry which is preliminary data.</text>
</comment>
<dbReference type="OrthoDB" id="9785707at2"/>
<dbReference type="PANTHER" id="PTHR43022:SF1">
    <property type="entry name" value="PROTEIN SMF"/>
    <property type="match status" value="1"/>
</dbReference>
<gene>
    <name evidence="3" type="ORF">E3O23_00910</name>
</gene>
<evidence type="ECO:0000313" key="3">
    <source>
        <dbReference type="EMBL" id="TFB56330.1"/>
    </source>
</evidence>
<accession>A0A4R8UJ26</accession>
<dbReference type="PANTHER" id="PTHR43022">
    <property type="entry name" value="PROTEIN SMF"/>
    <property type="match status" value="1"/>
</dbReference>
<organism evidence="3 4">
    <name type="scientific">Cryobacterium tagatosivorans</name>
    <dbReference type="NCBI Taxonomy" id="1259199"/>
    <lineage>
        <taxon>Bacteria</taxon>
        <taxon>Bacillati</taxon>
        <taxon>Actinomycetota</taxon>
        <taxon>Actinomycetes</taxon>
        <taxon>Micrococcales</taxon>
        <taxon>Microbacteriaceae</taxon>
        <taxon>Cryobacterium</taxon>
    </lineage>
</organism>
<feature type="domain" description="Smf/DprA SLOG" evidence="2">
    <location>
        <begin position="104"/>
        <end position="314"/>
    </location>
</feature>
<sequence length="318" mass="32638">MSTITETSTDTMTVTITELAAEYGEPMSVERVARLAWTLVCEPGDVTAGVLIDELGAVAALDWVLGGGEENPDVAVLRERVLPRAQVGELRQLLRAVTEHGYTVLIPSDAGWPAGLLDLGTAAPYALYVAGDASLLTVAAPRILVSGCRAATGYGEHAARDITAGLVARGHIIFGTGSYGIAGMAHRAALASGGKTVVVSASGLGRGFPSGHDALLARIAEVGAIVSELPPHRSPTRWTFIQRGRLAAALTDAVLVVEAGVRSGSLNEAAHAGALGRPVGAVPGPITSVTSDGCVRLIREFGATLISTTEHAAELTRG</sequence>
<dbReference type="GO" id="GO:0009294">
    <property type="term" value="P:DNA-mediated transformation"/>
    <property type="evidence" value="ECO:0007669"/>
    <property type="project" value="InterPro"/>
</dbReference>
<dbReference type="Pfam" id="PF02481">
    <property type="entry name" value="DNA_processg_A"/>
    <property type="match status" value="1"/>
</dbReference>
<keyword evidence="4" id="KW-1185">Reference proteome</keyword>
<name>A0A4R8UJ26_9MICO</name>
<dbReference type="Proteomes" id="UP000297866">
    <property type="component" value="Unassembled WGS sequence"/>
</dbReference>
<dbReference type="Gene3D" id="3.40.50.450">
    <property type="match status" value="1"/>
</dbReference>
<evidence type="ECO:0000313" key="4">
    <source>
        <dbReference type="Proteomes" id="UP000297866"/>
    </source>
</evidence>
<dbReference type="EMBL" id="SOEZ01000007">
    <property type="protein sequence ID" value="TFB56330.1"/>
    <property type="molecule type" value="Genomic_DNA"/>
</dbReference>
<evidence type="ECO:0000259" key="2">
    <source>
        <dbReference type="Pfam" id="PF02481"/>
    </source>
</evidence>
<protein>
    <submittedName>
        <fullName evidence="3">DNA-processing protein DprA</fullName>
    </submittedName>
</protein>
<dbReference type="InterPro" id="IPR003488">
    <property type="entry name" value="DprA"/>
</dbReference>
<dbReference type="AlphaFoldDB" id="A0A4R8UJ26"/>
<evidence type="ECO:0000256" key="1">
    <source>
        <dbReference type="ARBA" id="ARBA00006525"/>
    </source>
</evidence>
<comment type="similarity">
    <text evidence="1">Belongs to the DprA/Smf family.</text>
</comment>
<dbReference type="SUPFAM" id="SSF102405">
    <property type="entry name" value="MCP/YpsA-like"/>
    <property type="match status" value="1"/>
</dbReference>
<reference evidence="3 4" key="1">
    <citation type="submission" date="2019-03" db="EMBL/GenBank/DDBJ databases">
        <title>Genomics of glacier-inhabiting Cryobacterium strains.</title>
        <authorList>
            <person name="Liu Q."/>
            <person name="Xin Y.-H."/>
        </authorList>
    </citation>
    <scope>NUCLEOTIDE SEQUENCE [LARGE SCALE GENOMIC DNA]</scope>
    <source>
        <strain evidence="3 4">Sr47</strain>
    </source>
</reference>
<proteinExistence type="inferred from homology"/>
<dbReference type="InterPro" id="IPR057666">
    <property type="entry name" value="DrpA_SLOG"/>
</dbReference>
<dbReference type="RefSeq" id="WP_134486942.1">
    <property type="nucleotide sequence ID" value="NZ_SOEZ01000007.1"/>
</dbReference>